<gene>
    <name evidence="2" type="ORF">EJ903_11380</name>
</gene>
<evidence type="ECO:0000313" key="2">
    <source>
        <dbReference type="EMBL" id="RTR20143.1"/>
    </source>
</evidence>
<dbReference type="RefSeq" id="WP_126615229.1">
    <property type="nucleotide sequence ID" value="NZ_JBHUCY010000033.1"/>
</dbReference>
<sequence>MTRASGTGKASGASPSARAETGTTPDLLPSLEQRLLAIPDDKFLEVVRLLERVNDHPDVRQTFDSIRPRLVQMRPGRRPTLKRVLCMPFEDALEGVGGGDVPLSRIERRVIAPLWGIVEERADRHQLDQLDRMVQEVAPGDHNGLLNIGRRLWPLAAQTLRAAMDDDRSRQALWRHLHGDEGLQRQVIDAAAYLDIGLSIEALKSDLSPKPVPELEDRHIAAIEQAAQAVARQSLAGVYPLLLVAAARLATPADLLRVLNDLDLGKARRDQPVLFAQLSGLVVSNLEARSARLDDRASAGERTVVKPADAMATAERLIASVTTTSTVMDALHEPLYRDRLAAVTSAVGAMVAESVLDTAPQGILSAIPAPTPDRAPEVDETAQIAAEDHARALRRCDRLADTLGLRQQVNDTIKRMGQGVEQRAQALLQDYPQRLEDAAATDAAELNLFYSLRLLELLAGSAKADPLRLAILSAIGESPEPE</sequence>
<evidence type="ECO:0000313" key="3">
    <source>
        <dbReference type="Proteomes" id="UP000277007"/>
    </source>
</evidence>
<dbReference type="OrthoDB" id="7321797at2"/>
<feature type="region of interest" description="Disordered" evidence="1">
    <location>
        <begin position="1"/>
        <end position="26"/>
    </location>
</feature>
<organism evidence="2 3">
    <name type="scientific">Azospirillum griseum</name>
    <dbReference type="NCBI Taxonomy" id="2496639"/>
    <lineage>
        <taxon>Bacteria</taxon>
        <taxon>Pseudomonadati</taxon>
        <taxon>Pseudomonadota</taxon>
        <taxon>Alphaproteobacteria</taxon>
        <taxon>Rhodospirillales</taxon>
        <taxon>Azospirillaceae</taxon>
        <taxon>Azospirillum</taxon>
    </lineage>
</organism>
<name>A0A3S0KYA2_9PROT</name>
<proteinExistence type="predicted"/>
<dbReference type="Proteomes" id="UP000277007">
    <property type="component" value="Unassembled WGS sequence"/>
</dbReference>
<dbReference type="AlphaFoldDB" id="A0A3S0KYA2"/>
<keyword evidence="3" id="KW-1185">Reference proteome</keyword>
<accession>A0A3S0KYA2</accession>
<dbReference type="EMBL" id="RXMA01000009">
    <property type="protein sequence ID" value="RTR20143.1"/>
    <property type="molecule type" value="Genomic_DNA"/>
</dbReference>
<evidence type="ECO:0000256" key="1">
    <source>
        <dbReference type="SAM" id="MobiDB-lite"/>
    </source>
</evidence>
<protein>
    <submittedName>
        <fullName evidence="2">Uncharacterized protein</fullName>
    </submittedName>
</protein>
<reference evidence="2 3" key="1">
    <citation type="submission" date="2018-12" db="EMBL/GenBank/DDBJ databases">
        <authorList>
            <person name="Yang Y."/>
        </authorList>
    </citation>
    <scope>NUCLEOTIDE SEQUENCE [LARGE SCALE GENOMIC DNA]</scope>
    <source>
        <strain evidence="2 3">L-25-5w-1</strain>
    </source>
</reference>
<comment type="caution">
    <text evidence="2">The sequence shown here is derived from an EMBL/GenBank/DDBJ whole genome shotgun (WGS) entry which is preliminary data.</text>
</comment>